<dbReference type="EMBL" id="SPVF01000174">
    <property type="protein sequence ID" value="TFW17835.1"/>
    <property type="molecule type" value="Genomic_DNA"/>
</dbReference>
<keyword evidence="3 7" id="KW-0812">Transmembrane</keyword>
<comment type="similarity">
    <text evidence="2 7">Belongs to the major facilitator superfamily. Proton-dependent oligopeptide transporter (POT/PTR) (TC 2.A.17) family.</text>
</comment>
<feature type="transmembrane region" description="Helical" evidence="8">
    <location>
        <begin position="408"/>
        <end position="430"/>
    </location>
</feature>
<accession>A0A4Y9S8G1</accession>
<dbReference type="GO" id="GO:0006857">
    <property type="term" value="P:oligopeptide transport"/>
    <property type="evidence" value="ECO:0007669"/>
    <property type="project" value="InterPro"/>
</dbReference>
<dbReference type="Proteomes" id="UP000298438">
    <property type="component" value="Unassembled WGS sequence"/>
</dbReference>
<organism evidence="9 10">
    <name type="scientific">Zemynaea arenosa</name>
    <dbReference type="NCBI Taxonomy" id="2561931"/>
    <lineage>
        <taxon>Bacteria</taxon>
        <taxon>Pseudomonadati</taxon>
        <taxon>Pseudomonadota</taxon>
        <taxon>Betaproteobacteria</taxon>
        <taxon>Burkholderiales</taxon>
        <taxon>Oxalobacteraceae</taxon>
        <taxon>Telluria group</taxon>
        <taxon>Zemynaea</taxon>
    </lineage>
</organism>
<dbReference type="PROSITE" id="PS01023">
    <property type="entry name" value="PTR2_2"/>
    <property type="match status" value="1"/>
</dbReference>
<dbReference type="InterPro" id="IPR036259">
    <property type="entry name" value="MFS_trans_sf"/>
</dbReference>
<protein>
    <submittedName>
        <fullName evidence="9">MFS transporter</fullName>
    </submittedName>
</protein>
<feature type="transmembrane region" description="Helical" evidence="8">
    <location>
        <begin position="442"/>
        <end position="462"/>
    </location>
</feature>
<keyword evidence="4" id="KW-0653">Protein transport</keyword>
<dbReference type="Gene3D" id="1.20.1250.20">
    <property type="entry name" value="MFS general substrate transporter like domains"/>
    <property type="match status" value="1"/>
</dbReference>
<dbReference type="InterPro" id="IPR000109">
    <property type="entry name" value="POT_fam"/>
</dbReference>
<proteinExistence type="inferred from homology"/>
<evidence type="ECO:0000256" key="4">
    <source>
        <dbReference type="ARBA" id="ARBA00022856"/>
    </source>
</evidence>
<dbReference type="PROSITE" id="PS01022">
    <property type="entry name" value="PTR2_1"/>
    <property type="match status" value="1"/>
</dbReference>
<evidence type="ECO:0000313" key="9">
    <source>
        <dbReference type="EMBL" id="TFW17835.1"/>
    </source>
</evidence>
<feature type="transmembrane region" description="Helical" evidence="8">
    <location>
        <begin position="169"/>
        <end position="187"/>
    </location>
</feature>
<dbReference type="GO" id="GO:0016020">
    <property type="term" value="C:membrane"/>
    <property type="evidence" value="ECO:0007669"/>
    <property type="project" value="UniProtKB-SubCell"/>
</dbReference>
<dbReference type="GO" id="GO:1904680">
    <property type="term" value="F:peptide transmembrane transporter activity"/>
    <property type="evidence" value="ECO:0007669"/>
    <property type="project" value="InterPro"/>
</dbReference>
<evidence type="ECO:0000256" key="1">
    <source>
        <dbReference type="ARBA" id="ARBA00004141"/>
    </source>
</evidence>
<evidence type="ECO:0000256" key="7">
    <source>
        <dbReference type="RuleBase" id="RU003755"/>
    </source>
</evidence>
<sequence length="518" mass="56674">MPRQIPFIIANEAGERFSFYGMRNILTPFLISTLLLFIPMEDRASEAKHVFHTFVIGVYFFPLLGGWLADRFYGKYRVVFWLSLVYVAGHACLAYFEDNLKGFYFGLFLIALGSGGIKPLVASFCGDQFDQSNKNRAKVVFDAFYWSINLGSFFASLLMPVFLKNYGPSVAFGIPGILMALATLVFWSARKRYVHVPPAPPNPDSFTNVARTALLARAAGQGRPGLVVAAIGLVGALASLAMSWSWGFVIAACLALVLLLAFGGIGVAMQLERARGAHPDDAVDGVRAVLRMLIVFALVTPFWSLFDQKASTWIVQANSMTYPTFHLFGSEFQFLPAQMQALNPMLVMLLIPFNNLVLFPVLRRAGVQLTALRRMGAGIAFSALAWVAIGTIQLVMDGGTPVSMAWQILPYVLLTMGEVLVSATGLEFAYSQAPLSMKGAIMSFWYLAVTVGSLWVLIVNSSVKNEAVLANIQSTGLGVMAFQMYFFAAFAGLAALVFALYASRYQMVDHYRCGPKAA</sequence>
<evidence type="ECO:0000256" key="5">
    <source>
        <dbReference type="ARBA" id="ARBA00022989"/>
    </source>
</evidence>
<feature type="transmembrane region" description="Helical" evidence="8">
    <location>
        <begin position="225"/>
        <end position="242"/>
    </location>
</feature>
<feature type="transmembrane region" description="Helical" evidence="8">
    <location>
        <begin position="20"/>
        <end position="38"/>
    </location>
</feature>
<comment type="caution">
    <text evidence="9">The sequence shown here is derived from an EMBL/GenBank/DDBJ whole genome shotgun (WGS) entry which is preliminary data.</text>
</comment>
<dbReference type="InterPro" id="IPR005279">
    <property type="entry name" value="Dipep/tripep_permease"/>
</dbReference>
<evidence type="ECO:0000256" key="3">
    <source>
        <dbReference type="ARBA" id="ARBA00022692"/>
    </source>
</evidence>
<dbReference type="SUPFAM" id="SSF103473">
    <property type="entry name" value="MFS general substrate transporter"/>
    <property type="match status" value="2"/>
</dbReference>
<evidence type="ECO:0000313" key="10">
    <source>
        <dbReference type="Proteomes" id="UP000298438"/>
    </source>
</evidence>
<feature type="transmembrane region" description="Helical" evidence="8">
    <location>
        <begin position="374"/>
        <end position="396"/>
    </location>
</feature>
<feature type="transmembrane region" description="Helical" evidence="8">
    <location>
        <begin position="143"/>
        <end position="163"/>
    </location>
</feature>
<dbReference type="PANTHER" id="PTHR11654">
    <property type="entry name" value="OLIGOPEPTIDE TRANSPORTER-RELATED"/>
    <property type="match status" value="1"/>
</dbReference>
<dbReference type="Pfam" id="PF00854">
    <property type="entry name" value="PTR2"/>
    <property type="match status" value="1"/>
</dbReference>
<feature type="transmembrane region" description="Helical" evidence="8">
    <location>
        <begin position="341"/>
        <end position="362"/>
    </location>
</feature>
<dbReference type="NCBIfam" id="TIGR00924">
    <property type="entry name" value="yjdL_sub1_fam"/>
    <property type="match status" value="1"/>
</dbReference>
<gene>
    <name evidence="9" type="ORF">E4L96_13885</name>
</gene>
<dbReference type="AlphaFoldDB" id="A0A4Y9S8G1"/>
<evidence type="ECO:0000256" key="8">
    <source>
        <dbReference type="SAM" id="Phobius"/>
    </source>
</evidence>
<feature type="transmembrane region" description="Helical" evidence="8">
    <location>
        <begin position="248"/>
        <end position="268"/>
    </location>
</feature>
<keyword evidence="10" id="KW-1185">Reference proteome</keyword>
<evidence type="ECO:0000256" key="2">
    <source>
        <dbReference type="ARBA" id="ARBA00005982"/>
    </source>
</evidence>
<keyword evidence="4" id="KW-0571">Peptide transport</keyword>
<dbReference type="InterPro" id="IPR018456">
    <property type="entry name" value="PTR2_symporter_CS"/>
</dbReference>
<dbReference type="RefSeq" id="WP_135207836.1">
    <property type="nucleotide sequence ID" value="NZ_SPVF01000174.1"/>
</dbReference>
<feature type="transmembrane region" description="Helical" evidence="8">
    <location>
        <begin position="102"/>
        <end position="122"/>
    </location>
</feature>
<feature type="transmembrane region" description="Helical" evidence="8">
    <location>
        <begin position="50"/>
        <end position="69"/>
    </location>
</feature>
<dbReference type="OrthoDB" id="5351355at2"/>
<keyword evidence="5 8" id="KW-1133">Transmembrane helix</keyword>
<evidence type="ECO:0000256" key="6">
    <source>
        <dbReference type="ARBA" id="ARBA00023136"/>
    </source>
</evidence>
<dbReference type="FunFam" id="1.20.1250.20:FF:000651">
    <property type="entry name" value="Glutathione uptake transporter"/>
    <property type="match status" value="1"/>
</dbReference>
<feature type="transmembrane region" description="Helical" evidence="8">
    <location>
        <begin position="288"/>
        <end position="306"/>
    </location>
</feature>
<name>A0A4Y9S8G1_9BURK</name>
<feature type="transmembrane region" description="Helical" evidence="8">
    <location>
        <begin position="482"/>
        <end position="502"/>
    </location>
</feature>
<keyword evidence="7" id="KW-0813">Transport</keyword>
<feature type="transmembrane region" description="Helical" evidence="8">
    <location>
        <begin position="78"/>
        <end position="96"/>
    </location>
</feature>
<reference evidence="9 10" key="1">
    <citation type="submission" date="2019-03" db="EMBL/GenBank/DDBJ databases">
        <title>Draft Genome Sequence of Massilia arenosa sp. nov., a Novel Massilia Species Isolated from a Sandy-loam Maize Soil.</title>
        <authorList>
            <person name="Raths R."/>
            <person name="Peta V."/>
            <person name="Bucking H."/>
        </authorList>
    </citation>
    <scope>NUCLEOTIDE SEQUENCE [LARGE SCALE GENOMIC DNA]</scope>
    <source>
        <strain evidence="9 10">MC02</strain>
    </source>
</reference>
<comment type="subcellular location">
    <subcellularLocation>
        <location evidence="1 7">Membrane</location>
        <topology evidence="1 7">Multi-pass membrane protein</topology>
    </subcellularLocation>
</comment>
<keyword evidence="6 8" id="KW-0472">Membrane</keyword>